<proteinExistence type="predicted"/>
<dbReference type="GO" id="GO:0004553">
    <property type="term" value="F:hydrolase activity, hydrolyzing O-glycosyl compounds"/>
    <property type="evidence" value="ECO:0007669"/>
    <property type="project" value="TreeGrafter"/>
</dbReference>
<dbReference type="InterPro" id="IPR011613">
    <property type="entry name" value="GH15-like"/>
</dbReference>
<evidence type="ECO:0000313" key="4">
    <source>
        <dbReference type="Proteomes" id="UP000321379"/>
    </source>
</evidence>
<dbReference type="Pfam" id="PF19291">
    <property type="entry name" value="TREH_N"/>
    <property type="match status" value="1"/>
</dbReference>
<dbReference type="GO" id="GO:0005975">
    <property type="term" value="P:carbohydrate metabolic process"/>
    <property type="evidence" value="ECO:0007669"/>
    <property type="project" value="InterPro"/>
</dbReference>
<keyword evidence="3" id="KW-0378">Hydrolase</keyword>
<dbReference type="Pfam" id="PF00723">
    <property type="entry name" value="Glyco_hydro_15"/>
    <property type="match status" value="1"/>
</dbReference>
<dbReference type="PANTHER" id="PTHR31616:SF0">
    <property type="entry name" value="GLUCAN 1,4-ALPHA-GLUCOSIDASE"/>
    <property type="match status" value="1"/>
</dbReference>
<gene>
    <name evidence="3" type="ORF">FVP33_00210</name>
</gene>
<feature type="domain" description="GH15-like" evidence="1">
    <location>
        <begin position="219"/>
        <end position="583"/>
    </location>
</feature>
<organism evidence="3 4">
    <name type="scientific">Lacisediminihabitans profunda</name>
    <dbReference type="NCBI Taxonomy" id="2594790"/>
    <lineage>
        <taxon>Bacteria</taxon>
        <taxon>Bacillati</taxon>
        <taxon>Actinomycetota</taxon>
        <taxon>Actinomycetes</taxon>
        <taxon>Micrococcales</taxon>
        <taxon>Microbacteriaceae</taxon>
        <taxon>Lacisediminihabitans</taxon>
    </lineage>
</organism>
<accession>A0A5C8UWU6</accession>
<name>A0A5C8UWU6_9MICO</name>
<dbReference type="InterPro" id="IPR008928">
    <property type="entry name" value="6-hairpin_glycosidase_sf"/>
</dbReference>
<dbReference type="EMBL" id="VRMG01000001">
    <property type="protein sequence ID" value="TXN32827.1"/>
    <property type="molecule type" value="Genomic_DNA"/>
</dbReference>
<feature type="domain" description="Trehalase-like N-terminal" evidence="2">
    <location>
        <begin position="2"/>
        <end position="155"/>
    </location>
</feature>
<keyword evidence="4" id="KW-1185">Reference proteome</keyword>
<dbReference type="Proteomes" id="UP000321379">
    <property type="component" value="Unassembled WGS sequence"/>
</dbReference>
<evidence type="ECO:0000259" key="1">
    <source>
        <dbReference type="Pfam" id="PF00723"/>
    </source>
</evidence>
<dbReference type="RefSeq" id="WP_147781629.1">
    <property type="nucleotide sequence ID" value="NZ_VRMG01000001.1"/>
</dbReference>
<dbReference type="Gene3D" id="1.50.10.10">
    <property type="match status" value="1"/>
</dbReference>
<dbReference type="InterPro" id="IPR012341">
    <property type="entry name" value="6hp_glycosidase-like_sf"/>
</dbReference>
<dbReference type="InterPro" id="IPR045582">
    <property type="entry name" value="Trehalase-like_N"/>
</dbReference>
<dbReference type="SUPFAM" id="SSF48208">
    <property type="entry name" value="Six-hairpin glycosidases"/>
    <property type="match status" value="1"/>
</dbReference>
<reference evidence="3 4" key="1">
    <citation type="submission" date="2019-08" db="EMBL/GenBank/DDBJ databases">
        <title>Bacterial whole genome sequence for Glaciihabitans sp. CHu50b-6-2.</title>
        <authorList>
            <person name="Jin L."/>
        </authorList>
    </citation>
    <scope>NUCLEOTIDE SEQUENCE [LARGE SCALE GENOMIC DNA]</scope>
    <source>
        <strain evidence="3 4">CHu50b-6-2</strain>
    </source>
</reference>
<dbReference type="PANTHER" id="PTHR31616">
    <property type="entry name" value="TREHALASE"/>
    <property type="match status" value="1"/>
</dbReference>
<sequence>MALHIEDYALIGDCHTAALVGRDGSIDWLCLPRFDSASTFGALLGTQDQGRWLLAPADRVLATSRHYLEDTFVLITRWVTETGEVEVTDFMPIGDRRADVVRRVRGVTGSVRMMEDVRIRFAYAEAIPWVRQIHEAGGPALLAVAGPDAVVLRGPKLSPRDHSHAAEFTVSAGETVNMTLTWFHAHREVPAPLEVDQRQEDTEKWWQEWASMCVASPQYHDHVHRSLLVLRALSHAETGGIVAAVTTSLPEQFGGGRNWDYRYVWLRDASLTLDVLLSHGFEQEADAWRNWLLRAVAGDPGDIQIMYGLSGERRLSEWEVPSLPGYHGASPVRVGNDAWRQYQGDIFGEVMLALQSARRVGLNETKFSWPLQRALMSFIEDNWSRPDNGIWEIRGAKQHFTHSRAMLWAAFDCAVRAVRESGLDGPVERWERLRDAIREEIETEGFDEKRNTFTQYYGGTNVDASLLLLSQIGFVAADDPRMLGTVSAIERELLHDGLVLRYLTQSGVDGLPGGEHPFLACSFWLVEQYARSGRLDDATELMDRLVALCNDVGLLSEEYDVKAKRHAGNTPQAFSHLALVRAADAIATAIGTTTVETTARVSQPR</sequence>
<evidence type="ECO:0000259" key="2">
    <source>
        <dbReference type="Pfam" id="PF19291"/>
    </source>
</evidence>
<dbReference type="AlphaFoldDB" id="A0A5C8UWU6"/>
<comment type="caution">
    <text evidence="3">The sequence shown here is derived from an EMBL/GenBank/DDBJ whole genome shotgun (WGS) entry which is preliminary data.</text>
</comment>
<protein>
    <submittedName>
        <fullName evidence="3">Glycoside hydrolase family 15 protein</fullName>
    </submittedName>
</protein>
<evidence type="ECO:0000313" key="3">
    <source>
        <dbReference type="EMBL" id="TXN32827.1"/>
    </source>
</evidence>